<dbReference type="Pfam" id="PF03851">
    <property type="entry name" value="UvdE"/>
    <property type="match status" value="1"/>
</dbReference>
<dbReference type="GO" id="GO:0009411">
    <property type="term" value="P:response to UV"/>
    <property type="evidence" value="ECO:0007669"/>
    <property type="project" value="InterPro"/>
</dbReference>
<dbReference type="EMBL" id="ACVI01000001">
    <property type="protein sequence ID" value="EET89498.1"/>
    <property type="molecule type" value="Genomic_DNA"/>
</dbReference>
<dbReference type="Pfam" id="PF08349">
    <property type="entry name" value="DUF1722"/>
    <property type="match status" value="1"/>
</dbReference>
<dbReference type="STRING" id="536227.Ccar_02880"/>
<evidence type="ECO:0000256" key="3">
    <source>
        <dbReference type="ARBA" id="ARBA00022763"/>
    </source>
</evidence>
<dbReference type="Proteomes" id="UP000004198">
    <property type="component" value="Unassembled WGS sequence"/>
</dbReference>
<keyword evidence="4" id="KW-0228">DNA excision</keyword>
<dbReference type="RefSeq" id="WP_007058972.1">
    <property type="nucleotide sequence ID" value="NZ_ACVI01000001.1"/>
</dbReference>
<dbReference type="AlphaFoldDB" id="C6PMS0"/>
<proteinExistence type="predicted"/>
<feature type="domain" description="DUF1722" evidence="7">
    <location>
        <begin position="308"/>
        <end position="416"/>
    </location>
</feature>
<keyword evidence="1" id="KW-0540">Nuclease</keyword>
<keyword evidence="3" id="KW-0227">DNA damage</keyword>
<comment type="caution">
    <text evidence="8">The sequence shown here is derived from an EMBL/GenBank/DDBJ whole genome shotgun (WGS) entry which is preliminary data.</text>
</comment>
<evidence type="ECO:0000313" key="9">
    <source>
        <dbReference type="Proteomes" id="UP000004198"/>
    </source>
</evidence>
<dbReference type="OrthoDB" id="9782576at2"/>
<accession>C6PMS0</accession>
<evidence type="ECO:0000256" key="2">
    <source>
        <dbReference type="ARBA" id="ARBA00022759"/>
    </source>
</evidence>
<dbReference type="PATRIC" id="fig|536227.13.peg.608"/>
<keyword evidence="2 8" id="KW-0255">Endonuclease</keyword>
<dbReference type="GO" id="GO:0006289">
    <property type="term" value="P:nucleotide-excision repair"/>
    <property type="evidence" value="ECO:0007669"/>
    <property type="project" value="InterPro"/>
</dbReference>
<gene>
    <name evidence="8" type="ORF">CcarbDRAFT_0087</name>
</gene>
<dbReference type="eggNOG" id="COG3272">
    <property type="taxonomic scope" value="Bacteria"/>
</dbReference>
<dbReference type="GO" id="GO:0016787">
    <property type="term" value="F:hydrolase activity"/>
    <property type="evidence" value="ECO:0007669"/>
    <property type="project" value="UniProtKB-KW"/>
</dbReference>
<dbReference type="PANTHER" id="PTHR31290:SF5">
    <property type="entry name" value="UV-DAMAGE ENDONUCLEASE"/>
    <property type="match status" value="1"/>
</dbReference>
<evidence type="ECO:0000256" key="5">
    <source>
        <dbReference type="ARBA" id="ARBA00022801"/>
    </source>
</evidence>
<dbReference type="PANTHER" id="PTHR31290">
    <property type="entry name" value="UV-DAMAGE ENDONUCLEASE"/>
    <property type="match status" value="1"/>
</dbReference>
<evidence type="ECO:0000256" key="6">
    <source>
        <dbReference type="ARBA" id="ARBA00023204"/>
    </source>
</evidence>
<evidence type="ECO:0000256" key="1">
    <source>
        <dbReference type="ARBA" id="ARBA00022722"/>
    </source>
</evidence>
<organism evidence="8 9">
    <name type="scientific">Clostridium carboxidivorans P7</name>
    <dbReference type="NCBI Taxonomy" id="536227"/>
    <lineage>
        <taxon>Bacteria</taxon>
        <taxon>Bacillati</taxon>
        <taxon>Bacillota</taxon>
        <taxon>Clostridia</taxon>
        <taxon>Eubacteriales</taxon>
        <taxon>Clostridiaceae</taxon>
        <taxon>Clostridium</taxon>
    </lineage>
</organism>
<sequence>MSIGYACLTIGVSDANLKSCIAKNLSNEKLLDIIEHNLKSLKNIIYYNIKNNIHLFRISSDLIPFGSSSLNKLHWWEIFSEEFFEIGEEIRKNNIRISMHPGQYTVLNSLKEDVVNRAIEDLNYHTRVLDSLGVSEENKIVLHIGGIYNDKEQAINRFMNNYEALEDRVKQRLVIENDDKSYNINDVLKIGTKLNVPVIFDNLHNEINPHVEEKSDLYWIDECKNTWKKKDGYQKIHYSQQDILKKTGSHSSTIAVDRFIDFYESLGREDIDIMLEVKDKNLSAVKCINCVTKDKRISKLEEEWSKYKYTILENSPRIYLEIRNLLKNKKQYPVVQFYNYIDEAMKEEVTIGNAENAALHVWGYFKNIVDTKEKESFLKSMDNYKKGKVSINVIKNKLLKMTVKHNEKYLKNSYYFIL</sequence>
<keyword evidence="5" id="KW-0378">Hydrolase</keyword>
<dbReference type="SUPFAM" id="SSF51658">
    <property type="entry name" value="Xylose isomerase-like"/>
    <property type="match status" value="1"/>
</dbReference>
<protein>
    <submittedName>
        <fullName evidence="8">UV-endonuclease UvdE</fullName>
    </submittedName>
</protein>
<dbReference type="Gene3D" id="3.20.20.150">
    <property type="entry name" value="Divalent-metal-dependent TIM barrel enzymes"/>
    <property type="match status" value="1"/>
</dbReference>
<dbReference type="InterPro" id="IPR013560">
    <property type="entry name" value="DUF1722"/>
</dbReference>
<evidence type="ECO:0000256" key="4">
    <source>
        <dbReference type="ARBA" id="ARBA00022769"/>
    </source>
</evidence>
<evidence type="ECO:0000259" key="7">
    <source>
        <dbReference type="Pfam" id="PF08349"/>
    </source>
</evidence>
<dbReference type="eggNOG" id="COG4294">
    <property type="taxonomic scope" value="Bacteria"/>
</dbReference>
<dbReference type="InterPro" id="IPR004601">
    <property type="entry name" value="UvdE"/>
</dbReference>
<dbReference type="NCBIfam" id="TIGR00629">
    <property type="entry name" value="uvde"/>
    <property type="match status" value="1"/>
</dbReference>
<keyword evidence="9" id="KW-1185">Reference proteome</keyword>
<keyword evidence="6" id="KW-0234">DNA repair</keyword>
<evidence type="ECO:0000313" key="8">
    <source>
        <dbReference type="EMBL" id="EET89498.1"/>
    </source>
</evidence>
<name>C6PMS0_9CLOT</name>
<dbReference type="InterPro" id="IPR036237">
    <property type="entry name" value="Xyl_isomerase-like_sf"/>
</dbReference>
<dbReference type="GO" id="GO:0004519">
    <property type="term" value="F:endonuclease activity"/>
    <property type="evidence" value="ECO:0007669"/>
    <property type="project" value="UniProtKB-KW"/>
</dbReference>
<reference evidence="8 9" key="1">
    <citation type="submission" date="2009-06" db="EMBL/GenBank/DDBJ databases">
        <title>The draft genome of Clostridium carboxidivorans P7.</title>
        <authorList>
            <consortium name="US DOE Joint Genome Institute (JGI-PGF)"/>
            <person name="Lucas S."/>
            <person name="Copeland A."/>
            <person name="Lapidus A."/>
            <person name="Glavina del Rio T."/>
            <person name="Tice H."/>
            <person name="Bruce D."/>
            <person name="Goodwin L."/>
            <person name="Pitluck S."/>
            <person name="Larimer F."/>
            <person name="Land M.L."/>
            <person name="Hauser L."/>
            <person name="Hemme C.L."/>
        </authorList>
    </citation>
    <scope>NUCLEOTIDE SEQUENCE [LARGE SCALE GENOMIC DNA]</scope>
    <source>
        <strain evidence="8 9">P7</strain>
    </source>
</reference>
<dbReference type="KEGG" id="cck:Ccar_02880"/>